<dbReference type="EMBL" id="BARU01018379">
    <property type="protein sequence ID" value="GAH55771.1"/>
    <property type="molecule type" value="Genomic_DNA"/>
</dbReference>
<sequence>MKEVKPDSNRFLCIICKEDKNIEENTIEHVFPEAIGGTLTIFNVCKTCNSWLGSDVDSYLTNNFFFQAECQNLKLALKNGKIPNILKKGSLETDQDRPVYYIMDEEGNPKELYVTPKITKEYSENGDLRIRASIVQIL</sequence>
<protein>
    <recommendedName>
        <fullName evidence="1">HNH endonuclease 5 domain-containing protein</fullName>
    </recommendedName>
</protein>
<dbReference type="Gene3D" id="1.10.30.50">
    <property type="match status" value="1"/>
</dbReference>
<accession>X1GD03</accession>
<feature type="domain" description="HNH endonuclease 5" evidence="1">
    <location>
        <begin position="13"/>
        <end position="64"/>
    </location>
</feature>
<name>X1GD03_9ZZZZ</name>
<evidence type="ECO:0000259" key="1">
    <source>
        <dbReference type="Pfam" id="PF14279"/>
    </source>
</evidence>
<organism evidence="2">
    <name type="scientific">marine sediment metagenome</name>
    <dbReference type="NCBI Taxonomy" id="412755"/>
    <lineage>
        <taxon>unclassified sequences</taxon>
        <taxon>metagenomes</taxon>
        <taxon>ecological metagenomes</taxon>
    </lineage>
</organism>
<comment type="caution">
    <text evidence="2">The sequence shown here is derived from an EMBL/GenBank/DDBJ whole genome shotgun (WGS) entry which is preliminary data.</text>
</comment>
<evidence type="ECO:0000313" key="2">
    <source>
        <dbReference type="EMBL" id="GAH55771.1"/>
    </source>
</evidence>
<gene>
    <name evidence="2" type="ORF">S03H2_30377</name>
</gene>
<dbReference type="InterPro" id="IPR029471">
    <property type="entry name" value="HNH_5"/>
</dbReference>
<dbReference type="AlphaFoldDB" id="X1GD03"/>
<reference evidence="2" key="1">
    <citation type="journal article" date="2014" name="Front. Microbiol.">
        <title>High frequency of phylogenetically diverse reductive dehalogenase-homologous genes in deep subseafloor sedimentary metagenomes.</title>
        <authorList>
            <person name="Kawai M."/>
            <person name="Futagami T."/>
            <person name="Toyoda A."/>
            <person name="Takaki Y."/>
            <person name="Nishi S."/>
            <person name="Hori S."/>
            <person name="Arai W."/>
            <person name="Tsubouchi T."/>
            <person name="Morono Y."/>
            <person name="Uchiyama I."/>
            <person name="Ito T."/>
            <person name="Fujiyama A."/>
            <person name="Inagaki F."/>
            <person name="Takami H."/>
        </authorList>
    </citation>
    <scope>NUCLEOTIDE SEQUENCE</scope>
    <source>
        <strain evidence="2">Expedition CK06-06</strain>
    </source>
</reference>
<proteinExistence type="predicted"/>
<dbReference type="Pfam" id="PF14279">
    <property type="entry name" value="HNH_5"/>
    <property type="match status" value="1"/>
</dbReference>